<accession>A0A2T3G0P5</accession>
<evidence type="ECO:0000313" key="1">
    <source>
        <dbReference type="EMBL" id="PST41062.1"/>
    </source>
</evidence>
<dbReference type="Proteomes" id="UP000241201">
    <property type="component" value="Unassembled WGS sequence"/>
</dbReference>
<protein>
    <submittedName>
        <fullName evidence="1">Uncharacterized protein</fullName>
    </submittedName>
</protein>
<dbReference type="AlphaFoldDB" id="A0A2T3G0P5"/>
<gene>
    <name evidence="1" type="ORF">C7U55_05315</name>
</gene>
<organism evidence="1 2">
    <name type="scientific">Faecalibacillus faecis</name>
    <dbReference type="NCBI Taxonomy" id="1982628"/>
    <lineage>
        <taxon>Bacteria</taxon>
        <taxon>Bacillati</taxon>
        <taxon>Bacillota</taxon>
        <taxon>Erysipelotrichia</taxon>
        <taxon>Erysipelotrichales</taxon>
        <taxon>Coprobacillaceae</taxon>
        <taxon>Faecalibacillus</taxon>
    </lineage>
</organism>
<dbReference type="EMBL" id="PYLP01000004">
    <property type="protein sequence ID" value="PST41062.1"/>
    <property type="molecule type" value="Genomic_DNA"/>
</dbReference>
<name>A0A2T3G0P5_9FIRM</name>
<comment type="caution">
    <text evidence="1">The sequence shown here is derived from an EMBL/GenBank/DDBJ whole genome shotgun (WGS) entry which is preliminary data.</text>
</comment>
<keyword evidence="2" id="KW-1185">Reference proteome</keyword>
<sequence length="85" mass="10370">MMYCCVKQVKGDKCRTQEVKKAIIYIFLHPSHLFKQKAVKSNYDSVLKNVNCITNYPYFENFYFIATSKNREDYERKMEKYKKYK</sequence>
<reference evidence="2" key="1">
    <citation type="submission" date="2018-03" db="EMBL/GenBank/DDBJ databases">
        <title>Lachnoclostridium SNUG30370 gen.nov., sp.nov., isolated from human faeces.</title>
        <authorList>
            <person name="Seo B."/>
            <person name="Jeon K."/>
            <person name="Ko G."/>
        </authorList>
    </citation>
    <scope>NUCLEOTIDE SEQUENCE [LARGE SCALE GENOMIC DNA]</scope>
    <source>
        <strain evidence="2">SNUG30370</strain>
    </source>
</reference>
<evidence type="ECO:0000313" key="2">
    <source>
        <dbReference type="Proteomes" id="UP000241201"/>
    </source>
</evidence>
<proteinExistence type="predicted"/>